<evidence type="ECO:0000313" key="2">
    <source>
        <dbReference type="EMBL" id="SUZ62181.1"/>
    </source>
</evidence>
<dbReference type="CDD" id="cd06587">
    <property type="entry name" value="VOC"/>
    <property type="match status" value="1"/>
</dbReference>
<proteinExistence type="predicted"/>
<dbReference type="EMBL" id="UINC01000853">
    <property type="protein sequence ID" value="SUZ62181.1"/>
    <property type="molecule type" value="Genomic_DNA"/>
</dbReference>
<feature type="domain" description="VOC" evidence="1">
    <location>
        <begin position="114"/>
        <end position="224"/>
    </location>
</feature>
<dbReference type="InterPro" id="IPR037523">
    <property type="entry name" value="VOC_core"/>
</dbReference>
<evidence type="ECO:0000259" key="1">
    <source>
        <dbReference type="PROSITE" id="PS51819"/>
    </source>
</evidence>
<dbReference type="SUPFAM" id="SSF54593">
    <property type="entry name" value="Glyoxalase/Bleomycin resistance protein/Dihydroxybiphenyl dioxygenase"/>
    <property type="match status" value="1"/>
</dbReference>
<name>A0A381P5H6_9ZZZZ</name>
<gene>
    <name evidence="2" type="ORF">METZ01_LOCUS15035</name>
</gene>
<dbReference type="InterPro" id="IPR004360">
    <property type="entry name" value="Glyas_Fos-R_dOase_dom"/>
</dbReference>
<dbReference type="Pfam" id="PF00903">
    <property type="entry name" value="Glyoxalase"/>
    <property type="match status" value="1"/>
</dbReference>
<dbReference type="Gene3D" id="3.10.180.10">
    <property type="entry name" value="2,3-Dihydroxybiphenyl 1,2-Dioxygenase, domain 1"/>
    <property type="match status" value="1"/>
</dbReference>
<accession>A0A381P5H6</accession>
<dbReference type="PROSITE" id="PS51819">
    <property type="entry name" value="VOC"/>
    <property type="match status" value="1"/>
</dbReference>
<dbReference type="AlphaFoldDB" id="A0A381P5H6"/>
<organism evidence="2">
    <name type="scientific">marine metagenome</name>
    <dbReference type="NCBI Taxonomy" id="408172"/>
    <lineage>
        <taxon>unclassified sequences</taxon>
        <taxon>metagenomes</taxon>
        <taxon>ecological metagenomes</taxon>
    </lineage>
</organism>
<dbReference type="InterPro" id="IPR029068">
    <property type="entry name" value="Glyas_Bleomycin-R_OHBP_Dase"/>
</dbReference>
<protein>
    <recommendedName>
        <fullName evidence="1">VOC domain-containing protein</fullName>
    </recommendedName>
</protein>
<sequence>MNLAKPALDVGLFVDGDCNAVLDHWSQTVGICFDESFSLDNFETLLPTGGGVRQHRHVLGNSVIKINHSRDALNPTPPSGYQELLIADTKVSTETDVTDPLGNVVTLVPPGDVKQLRLRVATPDVTELLYFYSHVLELETVANSVVGCGDSQIEVIPGPRPTPSAFQGKGFRYITVQVHDVVTEHRSILNRGGIEGAAPVRIGDVAHVSFIKDPNDNWIEISQRKSLTGTLD</sequence>
<reference evidence="2" key="1">
    <citation type="submission" date="2018-05" db="EMBL/GenBank/DDBJ databases">
        <authorList>
            <person name="Lanie J.A."/>
            <person name="Ng W.-L."/>
            <person name="Kazmierczak K.M."/>
            <person name="Andrzejewski T.M."/>
            <person name="Davidsen T.M."/>
            <person name="Wayne K.J."/>
            <person name="Tettelin H."/>
            <person name="Glass J.I."/>
            <person name="Rusch D."/>
            <person name="Podicherti R."/>
            <person name="Tsui H.-C.T."/>
            <person name="Winkler M.E."/>
        </authorList>
    </citation>
    <scope>NUCLEOTIDE SEQUENCE</scope>
</reference>